<evidence type="ECO:0000313" key="2">
    <source>
        <dbReference type="Proteomes" id="UP001168821"/>
    </source>
</evidence>
<dbReference type="Proteomes" id="UP001168821">
    <property type="component" value="Unassembled WGS sequence"/>
</dbReference>
<name>A0AA38MNT9_9CUCU</name>
<organism evidence="1 2">
    <name type="scientific">Zophobas morio</name>
    <dbReference type="NCBI Taxonomy" id="2755281"/>
    <lineage>
        <taxon>Eukaryota</taxon>
        <taxon>Metazoa</taxon>
        <taxon>Ecdysozoa</taxon>
        <taxon>Arthropoda</taxon>
        <taxon>Hexapoda</taxon>
        <taxon>Insecta</taxon>
        <taxon>Pterygota</taxon>
        <taxon>Neoptera</taxon>
        <taxon>Endopterygota</taxon>
        <taxon>Coleoptera</taxon>
        <taxon>Polyphaga</taxon>
        <taxon>Cucujiformia</taxon>
        <taxon>Tenebrionidae</taxon>
        <taxon>Zophobas</taxon>
    </lineage>
</organism>
<accession>A0AA38MNT9</accession>
<dbReference type="EMBL" id="JALNTZ010000001">
    <property type="protein sequence ID" value="KAJ3665315.1"/>
    <property type="molecule type" value="Genomic_DNA"/>
</dbReference>
<sequence>MKAKERRKAPEITPRLLRSYLLQDNAAPVRTPCSGVTWCGLPTDLRPSNTIHHLFSFTAVVRVSATSVPIKRWQTLDQVVRRAGEGDAGRSVITLLRARFKEVDYGVDSVVILVAATRSYIVKVCET</sequence>
<evidence type="ECO:0000313" key="1">
    <source>
        <dbReference type="EMBL" id="KAJ3665315.1"/>
    </source>
</evidence>
<comment type="caution">
    <text evidence="1">The sequence shown here is derived from an EMBL/GenBank/DDBJ whole genome shotgun (WGS) entry which is preliminary data.</text>
</comment>
<protein>
    <submittedName>
        <fullName evidence="1">Uncharacterized protein</fullName>
    </submittedName>
</protein>
<proteinExistence type="predicted"/>
<reference evidence="1" key="1">
    <citation type="journal article" date="2023" name="G3 (Bethesda)">
        <title>Whole genome assemblies of Zophobas morio and Tenebrio molitor.</title>
        <authorList>
            <person name="Kaur S."/>
            <person name="Stinson S.A."/>
            <person name="diCenzo G.C."/>
        </authorList>
    </citation>
    <scope>NUCLEOTIDE SEQUENCE</scope>
    <source>
        <strain evidence="1">QUZm001</strain>
    </source>
</reference>
<gene>
    <name evidence="1" type="ORF">Zmor_000815</name>
</gene>
<dbReference type="AlphaFoldDB" id="A0AA38MNT9"/>
<keyword evidence="2" id="KW-1185">Reference proteome</keyword>